<dbReference type="SUPFAM" id="SSF117856">
    <property type="entry name" value="AF0104/ALDC/Ptd012-like"/>
    <property type="match status" value="1"/>
</dbReference>
<dbReference type="PANTHER" id="PTHR34988">
    <property type="entry name" value="PROTEIN, PUTATIVE-RELATED"/>
    <property type="match status" value="1"/>
</dbReference>
<reference evidence="2 3" key="1">
    <citation type="journal article" date="2013" name="PLoS ONE">
        <title>Assembly-driven community genomics of a hypersaline microbial ecosystem.</title>
        <authorList>
            <person name="Podell S."/>
            <person name="Ugalde J.A."/>
            <person name="Narasingarao P."/>
            <person name="Banfield J.F."/>
            <person name="Heidelberg K.B."/>
            <person name="Allen E.E."/>
        </authorList>
    </citation>
    <scope>NUCLEOTIDE SEQUENCE [LARGE SCALE GENOMIC DNA]</scope>
    <source>
        <strain evidence="3">J07HQW1</strain>
    </source>
</reference>
<evidence type="ECO:0000313" key="3">
    <source>
        <dbReference type="Proteomes" id="UP000030649"/>
    </source>
</evidence>
<evidence type="ECO:0000259" key="1">
    <source>
        <dbReference type="PROSITE" id="PS51742"/>
    </source>
</evidence>
<dbReference type="InterPro" id="IPR005175">
    <property type="entry name" value="PPC_dom"/>
</dbReference>
<accession>U1PMU4</accession>
<dbReference type="AlphaFoldDB" id="U1PMU4"/>
<sequence>MHYREVDTTREFLLRLETGADWRTEIEEFAELKDIDAAWFNAMGAVQDAEVWFYDQTETEYNSVSFDEPLEIAACIGNISMLDDERFAHTHAVLSRPSGQALAGHLNAGTVFAGEVYLRALDTDLIREYDETTGLDLWL</sequence>
<organism evidence="2 3">
    <name type="scientific">Haloquadratum walsbyi J07HQW1</name>
    <dbReference type="NCBI Taxonomy" id="1238424"/>
    <lineage>
        <taxon>Archaea</taxon>
        <taxon>Methanobacteriati</taxon>
        <taxon>Methanobacteriota</taxon>
        <taxon>Stenosarchaea group</taxon>
        <taxon>Halobacteria</taxon>
        <taxon>Halobacteriales</taxon>
        <taxon>Haloferacaceae</taxon>
        <taxon>Haloquadratum</taxon>
    </lineage>
</organism>
<evidence type="ECO:0000313" key="2">
    <source>
        <dbReference type="EMBL" id="ERG93566.1"/>
    </source>
</evidence>
<dbReference type="Proteomes" id="UP000030649">
    <property type="component" value="Unassembled WGS sequence"/>
</dbReference>
<protein>
    <submittedName>
        <fullName evidence="2">Putative PD1-like DNA-binding protein</fullName>
    </submittedName>
</protein>
<feature type="domain" description="PPC" evidence="1">
    <location>
        <begin position="6"/>
        <end position="139"/>
    </location>
</feature>
<name>U1PMU4_9EURY</name>
<dbReference type="STRING" id="1238424.J07HQW1_03630"/>
<dbReference type="HOGENOM" id="CLU_114051_2_0_2"/>
<dbReference type="CDD" id="cd11378">
    <property type="entry name" value="DUF296"/>
    <property type="match status" value="1"/>
</dbReference>
<dbReference type="Pfam" id="PF03479">
    <property type="entry name" value="PCC"/>
    <property type="match status" value="1"/>
</dbReference>
<dbReference type="PROSITE" id="PS51742">
    <property type="entry name" value="PPC"/>
    <property type="match status" value="1"/>
</dbReference>
<keyword evidence="2" id="KW-0238">DNA-binding</keyword>
<dbReference type="EMBL" id="KE356560">
    <property type="protein sequence ID" value="ERG93566.1"/>
    <property type="molecule type" value="Genomic_DNA"/>
</dbReference>
<dbReference type="PIRSF" id="PIRSF016702">
    <property type="entry name" value="DNA_bp_PD1"/>
    <property type="match status" value="1"/>
</dbReference>
<dbReference type="Gene3D" id="3.30.1330.80">
    <property type="entry name" value="Hypothetical protein, similar to alpha- acetolactate decarboxylase, domain 2"/>
    <property type="match status" value="1"/>
</dbReference>
<dbReference type="GO" id="GO:0003677">
    <property type="term" value="F:DNA binding"/>
    <property type="evidence" value="ECO:0007669"/>
    <property type="project" value="UniProtKB-KW"/>
</dbReference>
<dbReference type="PANTHER" id="PTHR34988:SF1">
    <property type="entry name" value="DNA-BINDING PROTEIN"/>
    <property type="match status" value="1"/>
</dbReference>
<gene>
    <name evidence="2" type="ORF">J07HQW1_03630</name>
</gene>
<dbReference type="InterPro" id="IPR025707">
    <property type="entry name" value="DNA_bp_PD1"/>
</dbReference>
<proteinExistence type="predicted"/>